<evidence type="ECO:0000313" key="2">
    <source>
        <dbReference type="EMBL" id="MFD0762180.1"/>
    </source>
</evidence>
<dbReference type="Proteomes" id="UP001597032">
    <property type="component" value="Unassembled WGS sequence"/>
</dbReference>
<dbReference type="PROSITE" id="PS51257">
    <property type="entry name" value="PROKAR_LIPOPROTEIN"/>
    <property type="match status" value="1"/>
</dbReference>
<name>A0ABW2Z6V6_9FLAO</name>
<feature type="chain" id="PRO_5046793329" description="Lipocalin-like domain-containing protein" evidence="1">
    <location>
        <begin position="23"/>
        <end position="179"/>
    </location>
</feature>
<evidence type="ECO:0000313" key="3">
    <source>
        <dbReference type="Proteomes" id="UP001597032"/>
    </source>
</evidence>
<reference evidence="3" key="1">
    <citation type="journal article" date="2019" name="Int. J. Syst. Evol. Microbiol.">
        <title>The Global Catalogue of Microorganisms (GCM) 10K type strain sequencing project: providing services to taxonomists for standard genome sequencing and annotation.</title>
        <authorList>
            <consortium name="The Broad Institute Genomics Platform"/>
            <consortium name="The Broad Institute Genome Sequencing Center for Infectious Disease"/>
            <person name="Wu L."/>
            <person name="Ma J."/>
        </authorList>
    </citation>
    <scope>NUCLEOTIDE SEQUENCE [LARGE SCALE GENOMIC DNA]</scope>
    <source>
        <strain evidence="3">CCUG 60022</strain>
    </source>
</reference>
<evidence type="ECO:0000256" key="1">
    <source>
        <dbReference type="SAM" id="SignalP"/>
    </source>
</evidence>
<feature type="signal peptide" evidence="1">
    <location>
        <begin position="1"/>
        <end position="22"/>
    </location>
</feature>
<organism evidence="2 3">
    <name type="scientific">Lutibacter aestuarii</name>
    <dbReference type="NCBI Taxonomy" id="861111"/>
    <lineage>
        <taxon>Bacteria</taxon>
        <taxon>Pseudomonadati</taxon>
        <taxon>Bacteroidota</taxon>
        <taxon>Flavobacteriia</taxon>
        <taxon>Flavobacteriales</taxon>
        <taxon>Flavobacteriaceae</taxon>
        <taxon>Lutibacter</taxon>
    </lineage>
</organism>
<sequence>MSNKISIVLVLLFLLISCSENNDIFDKVGEEGYSYNKSLKTWNALKEVNNNSYVYKLSFVSWTGFGSSTELEIKDGEIVSRAYEEYRFNLQNGENEVLISYFETIDNLGEHSKGAIPQTIDDLYTTCAAEYLVVSEKDNRIYFETDEDGLMKMCGFVPNNCMDDCYIGVTIKSFKWTNK</sequence>
<evidence type="ECO:0008006" key="4">
    <source>
        <dbReference type="Google" id="ProtNLM"/>
    </source>
</evidence>
<keyword evidence="3" id="KW-1185">Reference proteome</keyword>
<accession>A0ABW2Z6V6</accession>
<dbReference type="EMBL" id="JBHTIC010000008">
    <property type="protein sequence ID" value="MFD0762180.1"/>
    <property type="molecule type" value="Genomic_DNA"/>
</dbReference>
<gene>
    <name evidence="2" type="ORF">ACFQZW_08805</name>
</gene>
<keyword evidence="1" id="KW-0732">Signal</keyword>
<proteinExistence type="predicted"/>
<protein>
    <recommendedName>
        <fullName evidence="4">Lipocalin-like domain-containing protein</fullName>
    </recommendedName>
</protein>
<comment type="caution">
    <text evidence="2">The sequence shown here is derived from an EMBL/GenBank/DDBJ whole genome shotgun (WGS) entry which is preliminary data.</text>
</comment>
<dbReference type="RefSeq" id="WP_386782462.1">
    <property type="nucleotide sequence ID" value="NZ_JBHTIC010000008.1"/>
</dbReference>